<protein>
    <submittedName>
        <fullName evidence="1">Endothelin-converting enzyme 1</fullName>
    </submittedName>
</protein>
<evidence type="ECO:0000313" key="2">
    <source>
        <dbReference type="Proteomes" id="UP000735302"/>
    </source>
</evidence>
<dbReference type="AlphaFoldDB" id="A0AAV4BT29"/>
<name>A0AAV4BT29_9GAST</name>
<keyword evidence="2" id="KW-1185">Reference proteome</keyword>
<comment type="caution">
    <text evidence="1">The sequence shown here is derived from an EMBL/GenBank/DDBJ whole genome shotgun (WGS) entry which is preliminary data.</text>
</comment>
<organism evidence="1 2">
    <name type="scientific">Plakobranchus ocellatus</name>
    <dbReference type="NCBI Taxonomy" id="259542"/>
    <lineage>
        <taxon>Eukaryota</taxon>
        <taxon>Metazoa</taxon>
        <taxon>Spiralia</taxon>
        <taxon>Lophotrochozoa</taxon>
        <taxon>Mollusca</taxon>
        <taxon>Gastropoda</taxon>
        <taxon>Heterobranchia</taxon>
        <taxon>Euthyneura</taxon>
        <taxon>Panpulmonata</taxon>
        <taxon>Sacoglossa</taxon>
        <taxon>Placobranchoidea</taxon>
        <taxon>Plakobranchidae</taxon>
        <taxon>Plakobranchus</taxon>
    </lineage>
</organism>
<dbReference type="Proteomes" id="UP000735302">
    <property type="component" value="Unassembled WGS sequence"/>
</dbReference>
<accession>A0AAV4BT29</accession>
<sequence length="132" mass="14554">MDSEIPAIVKAARKGMAKYLRMPYAANNPFPVSPLLVSSMRLAFNSAIDVENFEERGRHRVTEKLWEISRARGHGRIFLCTASPQQADLRLLGSPSGQGACSGARSHDRGVPADLRANSLTTVPPTPRLWER</sequence>
<dbReference type="EMBL" id="BLXT01005342">
    <property type="protein sequence ID" value="GFO22231.1"/>
    <property type="molecule type" value="Genomic_DNA"/>
</dbReference>
<evidence type="ECO:0000313" key="1">
    <source>
        <dbReference type="EMBL" id="GFO22231.1"/>
    </source>
</evidence>
<reference evidence="1 2" key="1">
    <citation type="journal article" date="2021" name="Elife">
        <title>Chloroplast acquisition without the gene transfer in kleptoplastic sea slugs, Plakobranchus ocellatus.</title>
        <authorList>
            <person name="Maeda T."/>
            <person name="Takahashi S."/>
            <person name="Yoshida T."/>
            <person name="Shimamura S."/>
            <person name="Takaki Y."/>
            <person name="Nagai Y."/>
            <person name="Toyoda A."/>
            <person name="Suzuki Y."/>
            <person name="Arimoto A."/>
            <person name="Ishii H."/>
            <person name="Satoh N."/>
            <person name="Nishiyama T."/>
            <person name="Hasebe M."/>
            <person name="Maruyama T."/>
            <person name="Minagawa J."/>
            <person name="Obokata J."/>
            <person name="Shigenobu S."/>
        </authorList>
    </citation>
    <scope>NUCLEOTIDE SEQUENCE [LARGE SCALE GENOMIC DNA]</scope>
</reference>
<gene>
    <name evidence="1" type="ORF">PoB_004873600</name>
</gene>
<proteinExistence type="predicted"/>